<evidence type="ECO:0000313" key="2">
    <source>
        <dbReference type="EMBL" id="MBB5489290.1"/>
    </source>
</evidence>
<name>A0A840VXW6_9ACTN</name>
<sequence>MVALCAARVRAVAVGALRAGAALHLDPLRYDGGGRLSGNRGGAVGAAGGPQGAQRQPPATSAFGRCLPHACAYRVACRGRSRRATKSGGEVSVREGSGGVWGRAPVSVLCSKMILLPGASSAPNSPLVARSSGIQGFRKQRTVSGAGSGCHASTLKTGPTRTACPARSRAGQAAVPPLGPLALPWVTPPQGLGRLPPHRRDTLPGARRPGALPPSRVLPLSPG</sequence>
<reference evidence="2 3" key="1">
    <citation type="submission" date="2020-08" db="EMBL/GenBank/DDBJ databases">
        <title>Sequencing the genomes of 1000 actinobacteria strains.</title>
        <authorList>
            <person name="Klenk H.-P."/>
        </authorList>
    </citation>
    <scope>NUCLEOTIDE SEQUENCE [LARGE SCALE GENOMIC DNA]</scope>
    <source>
        <strain evidence="2 3">DSM 44598</strain>
    </source>
</reference>
<organism evidence="2 3">
    <name type="scientific">Nocardiopsis metallicus</name>
    <dbReference type="NCBI Taxonomy" id="179819"/>
    <lineage>
        <taxon>Bacteria</taxon>
        <taxon>Bacillati</taxon>
        <taxon>Actinomycetota</taxon>
        <taxon>Actinomycetes</taxon>
        <taxon>Streptosporangiales</taxon>
        <taxon>Nocardiopsidaceae</taxon>
        <taxon>Nocardiopsis</taxon>
    </lineage>
</organism>
<keyword evidence="3" id="KW-1185">Reference proteome</keyword>
<dbReference type="EMBL" id="JACHDO010000001">
    <property type="protein sequence ID" value="MBB5489290.1"/>
    <property type="molecule type" value="Genomic_DNA"/>
</dbReference>
<accession>A0A840VXW6</accession>
<feature type="region of interest" description="Disordered" evidence="1">
    <location>
        <begin position="186"/>
        <end position="223"/>
    </location>
</feature>
<proteinExistence type="predicted"/>
<dbReference type="AlphaFoldDB" id="A0A840VXW6"/>
<dbReference type="Proteomes" id="UP000579647">
    <property type="component" value="Unassembled WGS sequence"/>
</dbReference>
<evidence type="ECO:0000313" key="3">
    <source>
        <dbReference type="Proteomes" id="UP000579647"/>
    </source>
</evidence>
<evidence type="ECO:0000256" key="1">
    <source>
        <dbReference type="SAM" id="MobiDB-lite"/>
    </source>
</evidence>
<gene>
    <name evidence="2" type="ORF">HNR07_000427</name>
</gene>
<comment type="caution">
    <text evidence="2">The sequence shown here is derived from an EMBL/GenBank/DDBJ whole genome shotgun (WGS) entry which is preliminary data.</text>
</comment>
<protein>
    <submittedName>
        <fullName evidence="2">Uncharacterized protein</fullName>
    </submittedName>
</protein>